<evidence type="ECO:0000256" key="12">
    <source>
        <dbReference type="ARBA" id="ARBA00042730"/>
    </source>
</evidence>
<keyword evidence="15" id="KW-1185">Reference proteome</keyword>
<dbReference type="GO" id="GO:0005615">
    <property type="term" value="C:extracellular space"/>
    <property type="evidence" value="ECO:0007669"/>
    <property type="project" value="UniProtKB-KW"/>
</dbReference>
<feature type="compositionally biased region" description="Polar residues" evidence="13">
    <location>
        <begin position="134"/>
        <end position="156"/>
    </location>
</feature>
<comment type="catalytic activity">
    <reaction evidence="6">
        <text>3-phenylpyruvate = enol-phenylpyruvate</text>
        <dbReference type="Rhea" id="RHEA:17097"/>
        <dbReference type="ChEBI" id="CHEBI:16815"/>
        <dbReference type="ChEBI" id="CHEBI:18005"/>
        <dbReference type="EC" id="5.3.2.1"/>
    </reaction>
</comment>
<reference evidence="15" key="1">
    <citation type="submission" date="2017-03" db="EMBL/GenBank/DDBJ databases">
        <title>Phytopthora megakarya and P. palmivora, two closely related causual agents of cacao black pod achieved similar genome size and gene model numbers by different mechanisms.</title>
        <authorList>
            <person name="Ali S."/>
            <person name="Shao J."/>
            <person name="Larry D.J."/>
            <person name="Kronmiller B."/>
            <person name="Shen D."/>
            <person name="Strem M.D."/>
            <person name="Melnick R.L."/>
            <person name="Guiltinan M.J."/>
            <person name="Tyler B.M."/>
            <person name="Meinhardt L.W."/>
            <person name="Bailey B.A."/>
        </authorList>
    </citation>
    <scope>NUCLEOTIDE SEQUENCE [LARGE SCALE GENOMIC DNA]</scope>
    <source>
        <strain evidence="15">zdho120</strain>
    </source>
</reference>
<comment type="subcellular location">
    <subcellularLocation>
        <location evidence="1">Secreted</location>
    </subcellularLocation>
</comment>
<dbReference type="InterPro" id="IPR001398">
    <property type="entry name" value="Macrophage_inhib_fac"/>
</dbReference>
<dbReference type="SUPFAM" id="SSF55331">
    <property type="entry name" value="Tautomerase/MIF"/>
    <property type="match status" value="1"/>
</dbReference>
<comment type="similarity">
    <text evidence="2">Belongs to the MIF family.</text>
</comment>
<dbReference type="GO" id="GO:0004167">
    <property type="term" value="F:dopachrome isomerase activity"/>
    <property type="evidence" value="ECO:0007669"/>
    <property type="project" value="UniProtKB-EC"/>
</dbReference>
<feature type="compositionally biased region" description="Basic residues" evidence="13">
    <location>
        <begin position="175"/>
        <end position="184"/>
    </location>
</feature>
<evidence type="ECO:0000256" key="1">
    <source>
        <dbReference type="ARBA" id="ARBA00004613"/>
    </source>
</evidence>
<dbReference type="STRING" id="4795.A0A225WWB5"/>
<sequence length="530" mass="58948">MPYARITSNVAKDNIDTVAVGNAVAKTLNAAWGVPSHFMMVELNLGVPMIINHNDEPTAYVHARTIGNIDAEHNPNTIATLTKTVSEQLNVSPERVYVVLEDIKVGNWGANVESYNSTLSDVFEFIDTFDSSDGESTSADIASTDGDTNTASSPDSYNHDKATPKRSAVSTTSTKRSKKKRKPRQPGQEPQSTKFQREQRGQVLALRRQVLELTTRLTQLQRTRRDPTTEQIIGPQKTKSVVSVWENFAIIQCQERQRSEQTNRELKTMLVRQRKLERSICKLLGRKDALEGVDWLCQLQPTPESVTFTSAPQFNVDITDAVFAELEMAATELYPQTNSMFPPLEGQPTLSFDTKDMYADPLGTYIETRTVTPMACPLHEAGEILWNGTTKISKDPVPRCCINTLARSCTVELFDTVRIDGVNIVRRYVGSDQIVLVSAATWFLPAQGVHFQDNMWTVVSRSPVDPQNASIIQTFCQFGASKDVAVTASKEAFAAAQEYVRGPVGTKLRQFQAKQQRFLHEKAKSSATAH</sequence>
<comment type="catalytic activity">
    <reaction evidence="7">
        <text>L-dopachrome = 5,6-dihydroxyindole-2-carboxylate</text>
        <dbReference type="Rhea" id="RHEA:13041"/>
        <dbReference type="ChEBI" id="CHEBI:16875"/>
        <dbReference type="ChEBI" id="CHEBI:57509"/>
        <dbReference type="EC" id="5.3.3.12"/>
    </reaction>
</comment>
<evidence type="ECO:0000313" key="14">
    <source>
        <dbReference type="EMBL" id="OWZ22034.1"/>
    </source>
</evidence>
<dbReference type="OrthoDB" id="125112at2759"/>
<evidence type="ECO:0000256" key="3">
    <source>
        <dbReference type="ARBA" id="ARBA00022514"/>
    </source>
</evidence>
<evidence type="ECO:0000256" key="4">
    <source>
        <dbReference type="ARBA" id="ARBA00022525"/>
    </source>
</evidence>
<dbReference type="EC" id="5.3.2.1" evidence="9"/>
<evidence type="ECO:0000256" key="13">
    <source>
        <dbReference type="SAM" id="MobiDB-lite"/>
    </source>
</evidence>
<evidence type="ECO:0000256" key="10">
    <source>
        <dbReference type="ARBA" id="ARBA00041631"/>
    </source>
</evidence>
<organism evidence="14 15">
    <name type="scientific">Phytophthora megakarya</name>
    <dbReference type="NCBI Taxonomy" id="4795"/>
    <lineage>
        <taxon>Eukaryota</taxon>
        <taxon>Sar</taxon>
        <taxon>Stramenopiles</taxon>
        <taxon>Oomycota</taxon>
        <taxon>Peronosporomycetes</taxon>
        <taxon>Peronosporales</taxon>
        <taxon>Peronosporaceae</taxon>
        <taxon>Phytophthora</taxon>
    </lineage>
</organism>
<keyword evidence="5" id="KW-0413">Isomerase</keyword>
<evidence type="ECO:0000256" key="9">
    <source>
        <dbReference type="ARBA" id="ARBA00039086"/>
    </source>
</evidence>
<proteinExistence type="inferred from homology"/>
<evidence type="ECO:0000256" key="11">
    <source>
        <dbReference type="ARBA" id="ARBA00041912"/>
    </source>
</evidence>
<dbReference type="Gene3D" id="3.30.429.10">
    <property type="entry name" value="Macrophage Migration Inhibitory Factor"/>
    <property type="match status" value="1"/>
</dbReference>
<feature type="compositionally biased region" description="Low complexity" evidence="13">
    <location>
        <begin position="165"/>
        <end position="174"/>
    </location>
</feature>
<keyword evidence="3" id="KW-0202">Cytokine</keyword>
<dbReference type="EC" id="5.3.3.12" evidence="8"/>
<dbReference type="InterPro" id="IPR014347">
    <property type="entry name" value="Tautomerase/MIF_sf"/>
</dbReference>
<evidence type="ECO:0000256" key="2">
    <source>
        <dbReference type="ARBA" id="ARBA00005851"/>
    </source>
</evidence>
<dbReference type="EMBL" id="NBNE01000168">
    <property type="protein sequence ID" value="OWZ22034.1"/>
    <property type="molecule type" value="Genomic_DNA"/>
</dbReference>
<dbReference type="Pfam" id="PF01187">
    <property type="entry name" value="MIF"/>
    <property type="match status" value="1"/>
</dbReference>
<dbReference type="PANTHER" id="PTHR11954">
    <property type="entry name" value="D-DOPACHROME DECARBOXYLASE"/>
    <property type="match status" value="1"/>
</dbReference>
<accession>A0A225WWB5</accession>
<comment type="caution">
    <text evidence="14">The sequence shown here is derived from an EMBL/GenBank/DDBJ whole genome shotgun (WGS) entry which is preliminary data.</text>
</comment>
<dbReference type="GO" id="GO:0005125">
    <property type="term" value="F:cytokine activity"/>
    <property type="evidence" value="ECO:0007669"/>
    <property type="project" value="UniProtKB-KW"/>
</dbReference>
<evidence type="ECO:0000256" key="5">
    <source>
        <dbReference type="ARBA" id="ARBA00023235"/>
    </source>
</evidence>
<evidence type="ECO:0000256" key="7">
    <source>
        <dbReference type="ARBA" id="ARBA00036823"/>
    </source>
</evidence>
<evidence type="ECO:0000313" key="15">
    <source>
        <dbReference type="Proteomes" id="UP000198211"/>
    </source>
</evidence>
<name>A0A225WWB5_9STRA</name>
<feature type="region of interest" description="Disordered" evidence="13">
    <location>
        <begin position="134"/>
        <end position="200"/>
    </location>
</feature>
<gene>
    <name evidence="14" type="ORF">PHMEG_0003325</name>
</gene>
<dbReference type="PANTHER" id="PTHR11954:SF6">
    <property type="entry name" value="MACROPHAGE MIGRATION INHIBITORY FACTOR"/>
    <property type="match status" value="1"/>
</dbReference>
<dbReference type="Proteomes" id="UP000198211">
    <property type="component" value="Unassembled WGS sequence"/>
</dbReference>
<dbReference type="AlphaFoldDB" id="A0A225WWB5"/>
<keyword evidence="4" id="KW-0964">Secreted</keyword>
<evidence type="ECO:0000256" key="8">
    <source>
        <dbReference type="ARBA" id="ARBA00038932"/>
    </source>
</evidence>
<dbReference type="GO" id="GO:0050178">
    <property type="term" value="F:phenylpyruvate tautomerase activity"/>
    <property type="evidence" value="ECO:0007669"/>
    <property type="project" value="UniProtKB-EC"/>
</dbReference>
<protein>
    <recommendedName>
        <fullName evidence="12">L-dopachrome isomerase</fullName>
        <ecNumber evidence="9">5.3.2.1</ecNumber>
        <ecNumber evidence="8">5.3.3.12</ecNumber>
    </recommendedName>
    <alternativeName>
        <fullName evidence="10">L-dopachrome tautomerase</fullName>
    </alternativeName>
    <alternativeName>
        <fullName evidence="11">Phenylpyruvate tautomerase</fullName>
    </alternativeName>
</protein>
<evidence type="ECO:0000256" key="6">
    <source>
        <dbReference type="ARBA" id="ARBA00036735"/>
    </source>
</evidence>